<dbReference type="GO" id="GO:0005777">
    <property type="term" value="C:peroxisome"/>
    <property type="evidence" value="ECO:0007669"/>
    <property type="project" value="TreeGrafter"/>
</dbReference>
<evidence type="ECO:0000256" key="2">
    <source>
        <dbReference type="ARBA" id="ARBA00023002"/>
    </source>
</evidence>
<dbReference type="EC" id="1.3.1.124" evidence="3"/>
<dbReference type="InterPro" id="IPR036291">
    <property type="entry name" value="NAD(P)-bd_dom_sf"/>
</dbReference>
<name>A0AAV2Z8K2_9STRA</name>
<dbReference type="InterPro" id="IPR002347">
    <property type="entry name" value="SDR_fam"/>
</dbReference>
<dbReference type="FunFam" id="3.40.50.720:FF:000084">
    <property type="entry name" value="Short-chain dehydrogenase reductase"/>
    <property type="match status" value="1"/>
</dbReference>
<dbReference type="PRINTS" id="PR00080">
    <property type="entry name" value="SDRFAMILY"/>
</dbReference>
<dbReference type="InterPro" id="IPR057326">
    <property type="entry name" value="KR_dom"/>
</dbReference>
<evidence type="ECO:0000313" key="7">
    <source>
        <dbReference type="EMBL" id="DBA01739.1"/>
    </source>
</evidence>
<dbReference type="GO" id="GO:0009062">
    <property type="term" value="P:fatty acid catabolic process"/>
    <property type="evidence" value="ECO:0007669"/>
    <property type="project" value="InterPro"/>
</dbReference>
<dbReference type="PANTHER" id="PTHR43296">
    <property type="entry name" value="PEROXISOMAL 2,4-DIENOYL-COA REDUCTASE"/>
    <property type="match status" value="1"/>
</dbReference>
<dbReference type="InterPro" id="IPR045017">
    <property type="entry name" value="DECR2-like"/>
</dbReference>
<dbReference type="CDD" id="cd05369">
    <property type="entry name" value="TER_DECR_SDR_a"/>
    <property type="match status" value="1"/>
</dbReference>
<feature type="domain" description="Ketoreductase" evidence="6">
    <location>
        <begin position="18"/>
        <end position="197"/>
    </location>
</feature>
<accession>A0AAV2Z8K2</accession>
<dbReference type="AlphaFoldDB" id="A0AAV2Z8K2"/>
<evidence type="ECO:0000256" key="5">
    <source>
        <dbReference type="ARBA" id="ARBA00048340"/>
    </source>
</evidence>
<protein>
    <recommendedName>
        <fullName evidence="3">2,4-dienoyl-CoA reductase [(3E)-enoyl-CoA-producing]</fullName>
        <ecNumber evidence="3">1.3.1.124</ecNumber>
    </recommendedName>
</protein>
<dbReference type="Gene3D" id="3.40.50.720">
    <property type="entry name" value="NAD(P)-binding Rossmann-like Domain"/>
    <property type="match status" value="1"/>
</dbReference>
<keyword evidence="8" id="KW-1185">Reference proteome</keyword>
<evidence type="ECO:0000256" key="4">
    <source>
        <dbReference type="ARBA" id="ARBA00048009"/>
    </source>
</evidence>
<organism evidence="7 8">
    <name type="scientific">Lagenidium giganteum</name>
    <dbReference type="NCBI Taxonomy" id="4803"/>
    <lineage>
        <taxon>Eukaryota</taxon>
        <taxon>Sar</taxon>
        <taxon>Stramenopiles</taxon>
        <taxon>Oomycota</taxon>
        <taxon>Peronosporomycetes</taxon>
        <taxon>Pythiales</taxon>
        <taxon>Pythiaceae</taxon>
    </lineage>
</organism>
<sequence length="293" mass="30853">MDAAMMKRVFRDDVCQGRVALVTGGGSGIGQEIALTLAALGAKVAVMGRRAPALQDTVDQAIAQGATAMFVQGDVRSEDSAKEAVRKVVDAFGKLDVLVNCAAGNFLSLAETLSTNAFRTVIEIDTIGSFNMCRAAFEPLKKSGDGRIINISATLQFPATWFQVHASAAKAALDSVTRSLALEWGAFGIRVMGIAPGPIADTAGTTKLVGDVDPAMINEYIKQMIPVGRAGTKCDIAGTVAFLVSPAGSFASGDTWIVDGGAYLYKEPMMPREAVASWSKQMEKKTRTPKAKL</sequence>
<dbReference type="PRINTS" id="PR00081">
    <property type="entry name" value="GDHRDH"/>
</dbReference>
<evidence type="ECO:0000313" key="8">
    <source>
        <dbReference type="Proteomes" id="UP001146120"/>
    </source>
</evidence>
<dbReference type="SUPFAM" id="SSF51735">
    <property type="entry name" value="NAD(P)-binding Rossmann-fold domains"/>
    <property type="match status" value="1"/>
</dbReference>
<comment type="caution">
    <text evidence="7">The sequence shown here is derived from an EMBL/GenBank/DDBJ whole genome shotgun (WGS) entry which is preliminary data.</text>
</comment>
<reference evidence="7" key="2">
    <citation type="journal article" date="2023" name="Microbiol Resour">
        <title>Decontamination and Annotation of the Draft Genome Sequence of the Oomycete Lagenidium giganteum ARSEF 373.</title>
        <authorList>
            <person name="Morgan W.R."/>
            <person name="Tartar A."/>
        </authorList>
    </citation>
    <scope>NUCLEOTIDE SEQUENCE</scope>
    <source>
        <strain evidence="7">ARSEF 373</strain>
    </source>
</reference>
<evidence type="ECO:0000256" key="1">
    <source>
        <dbReference type="ARBA" id="ARBA00022857"/>
    </source>
</evidence>
<comment type="catalytic activity">
    <reaction evidence="4">
        <text>a (2E,4E)-dienoyl-CoA + NADPH + H(+) = a 4,5-saturated-(3E)-enoyl-CoA + NADP(+)</text>
        <dbReference type="Rhea" id="RHEA:45912"/>
        <dbReference type="ChEBI" id="CHEBI:15378"/>
        <dbReference type="ChEBI" id="CHEBI:57783"/>
        <dbReference type="ChEBI" id="CHEBI:58349"/>
        <dbReference type="ChEBI" id="CHEBI:85101"/>
        <dbReference type="ChEBI" id="CHEBI:85493"/>
        <dbReference type="EC" id="1.3.1.124"/>
    </reaction>
</comment>
<proteinExistence type="predicted"/>
<keyword evidence="2" id="KW-0560">Oxidoreductase</keyword>
<keyword evidence="1" id="KW-0521">NADP</keyword>
<gene>
    <name evidence="7" type="ORF">N0F65_010149</name>
</gene>
<evidence type="ECO:0000256" key="3">
    <source>
        <dbReference type="ARBA" id="ARBA00026117"/>
    </source>
</evidence>
<dbReference type="Pfam" id="PF13561">
    <property type="entry name" value="adh_short_C2"/>
    <property type="match status" value="1"/>
</dbReference>
<reference evidence="7" key="1">
    <citation type="submission" date="2022-11" db="EMBL/GenBank/DDBJ databases">
        <authorList>
            <person name="Morgan W.R."/>
            <person name="Tartar A."/>
        </authorList>
    </citation>
    <scope>NUCLEOTIDE SEQUENCE</scope>
    <source>
        <strain evidence="7">ARSEF 373</strain>
    </source>
</reference>
<dbReference type="GO" id="GO:0008670">
    <property type="term" value="F:2,4-dienoyl-CoA reductase (NADPH) activity"/>
    <property type="evidence" value="ECO:0007669"/>
    <property type="project" value="InterPro"/>
</dbReference>
<dbReference type="EMBL" id="DAKRPA010000042">
    <property type="protein sequence ID" value="DBA01739.1"/>
    <property type="molecule type" value="Genomic_DNA"/>
</dbReference>
<dbReference type="SMART" id="SM00822">
    <property type="entry name" value="PKS_KR"/>
    <property type="match status" value="1"/>
</dbReference>
<dbReference type="PANTHER" id="PTHR43296:SF2">
    <property type="entry name" value="PEROXISOMAL 2,4-DIENOYL-COA REDUCTASE [(3E)-ENOYL-COA-PRODUCING]"/>
    <property type="match status" value="1"/>
</dbReference>
<evidence type="ECO:0000259" key="6">
    <source>
        <dbReference type="SMART" id="SM00822"/>
    </source>
</evidence>
<comment type="catalytic activity">
    <reaction evidence="5">
        <text>a (2E,4Z)-dienoyl-CoA + NADPH + H(+) = a 4,5-saturated-(3E)-enoyl-CoA + NADP(+)</text>
        <dbReference type="Rhea" id="RHEA:61892"/>
        <dbReference type="ChEBI" id="CHEBI:15378"/>
        <dbReference type="ChEBI" id="CHEBI:57783"/>
        <dbReference type="ChEBI" id="CHEBI:58349"/>
        <dbReference type="ChEBI" id="CHEBI:85099"/>
        <dbReference type="ChEBI" id="CHEBI:85493"/>
        <dbReference type="EC" id="1.3.1.124"/>
    </reaction>
</comment>
<dbReference type="Proteomes" id="UP001146120">
    <property type="component" value="Unassembled WGS sequence"/>
</dbReference>